<organism evidence="1 2">
    <name type="scientific">Alkalibacillus filiformis</name>
    <dbReference type="NCBI Taxonomy" id="200990"/>
    <lineage>
        <taxon>Bacteria</taxon>
        <taxon>Bacillati</taxon>
        <taxon>Bacillota</taxon>
        <taxon>Bacilli</taxon>
        <taxon>Bacillales</taxon>
        <taxon>Bacillaceae</taxon>
        <taxon>Alkalibacillus</taxon>
    </lineage>
</organism>
<evidence type="ECO:0000313" key="1">
    <source>
        <dbReference type="EMBL" id="MDQ0351730.1"/>
    </source>
</evidence>
<keyword evidence="2" id="KW-1185">Reference proteome</keyword>
<accession>A0ABU0DUA4</accession>
<name>A0ABU0DUA4_9BACI</name>
<protein>
    <submittedName>
        <fullName evidence="1">Uncharacterized protein</fullName>
    </submittedName>
</protein>
<gene>
    <name evidence="1" type="ORF">J2R98_001547</name>
</gene>
<reference evidence="1 2" key="1">
    <citation type="submission" date="2023-07" db="EMBL/GenBank/DDBJ databases">
        <title>Genomic Encyclopedia of Type Strains, Phase IV (KMG-IV): sequencing the most valuable type-strain genomes for metagenomic binning, comparative biology and taxonomic classification.</title>
        <authorList>
            <person name="Goeker M."/>
        </authorList>
    </citation>
    <scope>NUCLEOTIDE SEQUENCE [LARGE SCALE GENOMIC DNA]</scope>
    <source>
        <strain evidence="1 2">DSM 15448</strain>
    </source>
</reference>
<comment type="caution">
    <text evidence="1">The sequence shown here is derived from an EMBL/GenBank/DDBJ whole genome shotgun (WGS) entry which is preliminary data.</text>
</comment>
<proteinExistence type="predicted"/>
<sequence>MVVVKLTEALIQEGIIEKVTYSEAYRSWFDKKWLFV</sequence>
<evidence type="ECO:0000313" key="2">
    <source>
        <dbReference type="Proteomes" id="UP001236723"/>
    </source>
</evidence>
<dbReference type="Proteomes" id="UP001236723">
    <property type="component" value="Unassembled WGS sequence"/>
</dbReference>
<dbReference type="EMBL" id="JAUSUP010000003">
    <property type="protein sequence ID" value="MDQ0351730.1"/>
    <property type="molecule type" value="Genomic_DNA"/>
</dbReference>